<comment type="caution">
    <text evidence="1">The sequence shown here is derived from an EMBL/GenBank/DDBJ whole genome shotgun (WGS) entry which is preliminary data.</text>
</comment>
<reference evidence="1 2" key="1">
    <citation type="submission" date="2018-02" db="EMBL/GenBank/DDBJ databases">
        <title>Genome sequence of the basidiomycete white-rot fungus Phlebia centrifuga.</title>
        <authorList>
            <person name="Granchi Z."/>
            <person name="Peng M."/>
            <person name="de Vries R.P."/>
            <person name="Hilden K."/>
            <person name="Makela M.R."/>
            <person name="Grigoriev I."/>
            <person name="Riley R."/>
        </authorList>
    </citation>
    <scope>NUCLEOTIDE SEQUENCE [LARGE SCALE GENOMIC DNA]</scope>
    <source>
        <strain evidence="1 2">FBCC195</strain>
    </source>
</reference>
<keyword evidence="2" id="KW-1185">Reference proteome</keyword>
<organism evidence="1 2">
    <name type="scientific">Hermanssonia centrifuga</name>
    <dbReference type="NCBI Taxonomy" id="98765"/>
    <lineage>
        <taxon>Eukaryota</taxon>
        <taxon>Fungi</taxon>
        <taxon>Dikarya</taxon>
        <taxon>Basidiomycota</taxon>
        <taxon>Agaricomycotina</taxon>
        <taxon>Agaricomycetes</taxon>
        <taxon>Polyporales</taxon>
        <taxon>Meruliaceae</taxon>
        <taxon>Hermanssonia</taxon>
    </lineage>
</organism>
<proteinExistence type="predicted"/>
<dbReference type="AlphaFoldDB" id="A0A2R6NPU2"/>
<protein>
    <submittedName>
        <fullName evidence="1">Uncharacterized protein</fullName>
    </submittedName>
</protein>
<accession>A0A2R6NPU2</accession>
<evidence type="ECO:0000313" key="1">
    <source>
        <dbReference type="EMBL" id="PSR74511.1"/>
    </source>
</evidence>
<name>A0A2R6NPU2_9APHY</name>
<dbReference type="EMBL" id="MLYV02000980">
    <property type="protein sequence ID" value="PSR74511.1"/>
    <property type="molecule type" value="Genomic_DNA"/>
</dbReference>
<dbReference type="Proteomes" id="UP000186601">
    <property type="component" value="Unassembled WGS sequence"/>
</dbReference>
<sequence length="103" mass="11109">MAAANPSIFNVSKAFAAIPKLHNNSTNFELWRAHVKAAAHTIGNEAILTTAHADANFDKIIAAAIQAKLQNNLFMLINALTTTSGCQKNIEIAHTYGKSEVYV</sequence>
<evidence type="ECO:0000313" key="2">
    <source>
        <dbReference type="Proteomes" id="UP000186601"/>
    </source>
</evidence>
<gene>
    <name evidence="1" type="ORF">PHLCEN_2v9779</name>
</gene>